<keyword evidence="5" id="KW-0460">Magnesium</keyword>
<dbReference type="Gene3D" id="3.90.79.10">
    <property type="entry name" value="Nucleoside Triphosphate Pyrophosphohydrolase"/>
    <property type="match status" value="1"/>
</dbReference>
<dbReference type="Pfam" id="PF00293">
    <property type="entry name" value="NUDIX"/>
    <property type="match status" value="1"/>
</dbReference>
<dbReference type="PROSITE" id="PS00893">
    <property type="entry name" value="NUDIX_BOX"/>
    <property type="match status" value="1"/>
</dbReference>
<organism evidence="9 10">
    <name type="scientific">Hirschia litorea</name>
    <dbReference type="NCBI Taxonomy" id="1199156"/>
    <lineage>
        <taxon>Bacteria</taxon>
        <taxon>Pseudomonadati</taxon>
        <taxon>Pseudomonadota</taxon>
        <taxon>Alphaproteobacteria</taxon>
        <taxon>Hyphomonadales</taxon>
        <taxon>Hyphomonadaceae</taxon>
        <taxon>Hirschia</taxon>
    </lineage>
</organism>
<dbReference type="SUPFAM" id="SSF55811">
    <property type="entry name" value="Nudix"/>
    <property type="match status" value="1"/>
</dbReference>
<keyword evidence="4 9" id="KW-0378">Hydrolase</keyword>
<evidence type="ECO:0000256" key="3">
    <source>
        <dbReference type="ARBA" id="ARBA00022723"/>
    </source>
</evidence>
<keyword evidence="3" id="KW-0479">Metal-binding</keyword>
<evidence type="ECO:0000313" key="9">
    <source>
        <dbReference type="EMBL" id="MFC7291358.1"/>
    </source>
</evidence>
<reference evidence="10" key="1">
    <citation type="journal article" date="2019" name="Int. J. Syst. Evol. Microbiol.">
        <title>The Global Catalogue of Microorganisms (GCM) 10K type strain sequencing project: providing services to taxonomists for standard genome sequencing and annotation.</title>
        <authorList>
            <consortium name="The Broad Institute Genomics Platform"/>
            <consortium name="The Broad Institute Genome Sequencing Center for Infectious Disease"/>
            <person name="Wu L."/>
            <person name="Ma J."/>
        </authorList>
    </citation>
    <scope>NUCLEOTIDE SEQUENCE [LARGE SCALE GENOMIC DNA]</scope>
    <source>
        <strain evidence="10">CCUG 51308</strain>
    </source>
</reference>
<gene>
    <name evidence="9" type="ORF">ACFQS8_06995</name>
</gene>
<evidence type="ECO:0000256" key="6">
    <source>
        <dbReference type="ARBA" id="ARBA00023211"/>
    </source>
</evidence>
<accession>A0ABW2IKC7</accession>
<evidence type="ECO:0000259" key="8">
    <source>
        <dbReference type="PROSITE" id="PS51462"/>
    </source>
</evidence>
<feature type="domain" description="Nudix hydrolase" evidence="8">
    <location>
        <begin position="50"/>
        <end position="180"/>
    </location>
</feature>
<dbReference type="InterPro" id="IPR045121">
    <property type="entry name" value="CoAse"/>
</dbReference>
<dbReference type="InterPro" id="IPR015797">
    <property type="entry name" value="NUDIX_hydrolase-like_dom_sf"/>
</dbReference>
<dbReference type="CDD" id="cd03426">
    <property type="entry name" value="NUDIX_CoAse_Nudt7"/>
    <property type="match status" value="1"/>
</dbReference>
<evidence type="ECO:0000256" key="2">
    <source>
        <dbReference type="ARBA" id="ARBA00001946"/>
    </source>
</evidence>
<dbReference type="EMBL" id="JBHTBR010000002">
    <property type="protein sequence ID" value="MFC7291358.1"/>
    <property type="molecule type" value="Genomic_DNA"/>
</dbReference>
<dbReference type="InterPro" id="IPR000086">
    <property type="entry name" value="NUDIX_hydrolase_dom"/>
</dbReference>
<evidence type="ECO:0000256" key="5">
    <source>
        <dbReference type="ARBA" id="ARBA00022842"/>
    </source>
</evidence>
<evidence type="ECO:0000256" key="7">
    <source>
        <dbReference type="SAM" id="MobiDB-lite"/>
    </source>
</evidence>
<comment type="cofactor">
    <cofactor evidence="1">
        <name>Mn(2+)</name>
        <dbReference type="ChEBI" id="CHEBI:29035"/>
    </cofactor>
</comment>
<dbReference type="PROSITE" id="PS51462">
    <property type="entry name" value="NUDIX"/>
    <property type="match status" value="1"/>
</dbReference>
<dbReference type="RefSeq" id="WP_382166553.1">
    <property type="nucleotide sequence ID" value="NZ_JBHTBR010000002.1"/>
</dbReference>
<dbReference type="Proteomes" id="UP001596492">
    <property type="component" value="Unassembled WGS sequence"/>
</dbReference>
<evidence type="ECO:0000313" key="10">
    <source>
        <dbReference type="Proteomes" id="UP001596492"/>
    </source>
</evidence>
<keyword evidence="6" id="KW-0464">Manganese</keyword>
<dbReference type="GO" id="GO:0035539">
    <property type="term" value="F:8-oxo-7,8-dihydrodeoxyguanosine triphosphate pyrophosphatase activity"/>
    <property type="evidence" value="ECO:0007669"/>
    <property type="project" value="UniProtKB-EC"/>
</dbReference>
<keyword evidence="10" id="KW-1185">Reference proteome</keyword>
<evidence type="ECO:0000256" key="1">
    <source>
        <dbReference type="ARBA" id="ARBA00001936"/>
    </source>
</evidence>
<comment type="cofactor">
    <cofactor evidence="2">
        <name>Mg(2+)</name>
        <dbReference type="ChEBI" id="CHEBI:18420"/>
    </cofactor>
</comment>
<feature type="region of interest" description="Disordered" evidence="7">
    <location>
        <begin position="23"/>
        <end position="45"/>
    </location>
</feature>
<name>A0ABW2IKC7_9PROT</name>
<evidence type="ECO:0000256" key="4">
    <source>
        <dbReference type="ARBA" id="ARBA00022801"/>
    </source>
</evidence>
<proteinExistence type="predicted"/>
<dbReference type="PANTHER" id="PTHR12992:SF11">
    <property type="entry name" value="MITOCHONDRIAL COENZYME A DIPHOSPHATASE NUDT8"/>
    <property type="match status" value="1"/>
</dbReference>
<comment type="caution">
    <text evidence="9">The sequence shown here is derived from an EMBL/GenBank/DDBJ whole genome shotgun (WGS) entry which is preliminary data.</text>
</comment>
<dbReference type="EC" id="3.6.1.55" evidence="9"/>
<dbReference type="PANTHER" id="PTHR12992">
    <property type="entry name" value="NUDIX HYDROLASE"/>
    <property type="match status" value="1"/>
</dbReference>
<dbReference type="InterPro" id="IPR020084">
    <property type="entry name" value="NUDIX_hydrolase_CS"/>
</dbReference>
<sequence length="213" mass="23603">MSFETKEDFLDRARQHLSDPYEDIHANLDPLGEVSPQTPGDGSGLPIRKLRPAAVLFGLVDRGDDFGVVFTQRPTTMKAHAGQVALPGGKLEANENVAQAVLREAEEEIGAPQTEVELIGQADPYRTNSGFSVSLVVGLLPEEFTPAPCEREVAGVFETPLSFLMSPENHQEHVKEWGGRWRRYYAMPHNGHFIWGVTAGMIKSLYDRLYDSP</sequence>
<protein>
    <submittedName>
        <fullName evidence="9">NUDIX hydrolase</fullName>
        <ecNumber evidence="9">3.6.1.55</ecNumber>
    </submittedName>
</protein>